<name>A0A1C4E9P8_9BACI</name>
<accession>A0A1C4E9P8</accession>
<evidence type="ECO:0000313" key="2">
    <source>
        <dbReference type="Proteomes" id="UP000196052"/>
    </source>
</evidence>
<proteinExistence type="predicted"/>
<dbReference type="Proteomes" id="UP000196052">
    <property type="component" value="Unassembled WGS sequence"/>
</dbReference>
<evidence type="ECO:0000313" key="1">
    <source>
        <dbReference type="EMBL" id="SCC40284.1"/>
    </source>
</evidence>
<organism evidence="1 2">
    <name type="scientific">Bacillus wiedmannii</name>
    <dbReference type="NCBI Taxonomy" id="1890302"/>
    <lineage>
        <taxon>Bacteria</taxon>
        <taxon>Bacillati</taxon>
        <taxon>Bacillota</taxon>
        <taxon>Bacilli</taxon>
        <taxon>Bacillales</taxon>
        <taxon>Bacillaceae</taxon>
        <taxon>Bacillus</taxon>
        <taxon>Bacillus cereus group</taxon>
    </lineage>
</organism>
<sequence>MLSPGVESY</sequence>
<protein>
    <submittedName>
        <fullName evidence="1">Uncharacterized protein</fullName>
    </submittedName>
</protein>
<gene>
    <name evidence="1" type="ORF">BC05F1_03311</name>
</gene>
<reference evidence="2" key="1">
    <citation type="submission" date="2016-08" db="EMBL/GenBank/DDBJ databases">
        <authorList>
            <person name="Loux V."/>
            <person name="Rue O."/>
        </authorList>
    </citation>
    <scope>NUCLEOTIDE SEQUENCE [LARGE SCALE GENOMIC DNA]</scope>
    <source>
        <strain evidence="2">INRA Bc05-F1</strain>
    </source>
</reference>
<dbReference type="EMBL" id="FMBE01000013">
    <property type="protein sequence ID" value="SCC40284.1"/>
    <property type="molecule type" value="Genomic_DNA"/>
</dbReference>